<accession>A0ABX2K5Z7</accession>
<evidence type="ECO:0000313" key="3">
    <source>
        <dbReference type="EMBL" id="NUA98005.1"/>
    </source>
</evidence>
<feature type="signal peptide" evidence="2">
    <location>
        <begin position="1"/>
        <end position="26"/>
    </location>
</feature>
<comment type="caution">
    <text evidence="3">The sequence shown here is derived from an EMBL/GenBank/DDBJ whole genome shotgun (WGS) entry which is preliminary data.</text>
</comment>
<evidence type="ECO:0000313" key="4">
    <source>
        <dbReference type="Proteomes" id="UP000605086"/>
    </source>
</evidence>
<evidence type="ECO:0000256" key="1">
    <source>
        <dbReference type="SAM" id="Phobius"/>
    </source>
</evidence>
<dbReference type="RefSeq" id="WP_174469434.1">
    <property type="nucleotide sequence ID" value="NZ_JAGINN010000006.1"/>
</dbReference>
<feature type="transmembrane region" description="Helical" evidence="1">
    <location>
        <begin position="98"/>
        <end position="118"/>
    </location>
</feature>
<protein>
    <submittedName>
        <fullName evidence="3">Uncharacterized protein</fullName>
    </submittedName>
</protein>
<proteinExistence type="predicted"/>
<name>A0ABX2K5Z7_9PROT</name>
<evidence type="ECO:0000256" key="2">
    <source>
        <dbReference type="SAM" id="SignalP"/>
    </source>
</evidence>
<dbReference type="InterPro" id="IPR036927">
    <property type="entry name" value="Cyt_c_oxase-like_su1_sf"/>
</dbReference>
<keyword evidence="4" id="KW-1185">Reference proteome</keyword>
<dbReference type="Proteomes" id="UP000605086">
    <property type="component" value="Unassembled WGS sequence"/>
</dbReference>
<gene>
    <name evidence="3" type="ORF">GBZ48_01775</name>
</gene>
<keyword evidence="2" id="KW-0732">Signal</keyword>
<sequence>MKTSSTSFKVACLFAIAGLSMGIGMAASQDHTLMPAHAHLNLLGWVSLFLFGVFYRLHPALETSRLAMTQIVVWSVGTAFLTVAVAALHLGHAAFEPVAAVSALLLLGSLGLFSVLVFRSGKLPQPAARVMTAAE</sequence>
<organism evidence="3 4">
    <name type="scientific">Azospirillum melinis</name>
    <dbReference type="NCBI Taxonomy" id="328839"/>
    <lineage>
        <taxon>Bacteria</taxon>
        <taxon>Pseudomonadati</taxon>
        <taxon>Pseudomonadota</taxon>
        <taxon>Alphaproteobacteria</taxon>
        <taxon>Rhodospirillales</taxon>
        <taxon>Azospirillaceae</taxon>
        <taxon>Azospirillum</taxon>
    </lineage>
</organism>
<feature type="transmembrane region" description="Helical" evidence="1">
    <location>
        <begin position="71"/>
        <end position="92"/>
    </location>
</feature>
<dbReference type="Gene3D" id="1.20.210.10">
    <property type="entry name" value="Cytochrome c oxidase-like, subunit I domain"/>
    <property type="match status" value="1"/>
</dbReference>
<reference evidence="3 4" key="1">
    <citation type="submission" date="2019-10" db="EMBL/GenBank/DDBJ databases">
        <title>Genome sequence of Azospirillum melinis.</title>
        <authorList>
            <person name="Ambrosini A."/>
            <person name="Sant'Anna F.H."/>
            <person name="Cassan F.D."/>
            <person name="Souza E.M."/>
            <person name="Passaglia L.M.P."/>
        </authorList>
    </citation>
    <scope>NUCLEOTIDE SEQUENCE [LARGE SCALE GENOMIC DNA]</scope>
    <source>
        <strain evidence="3 4">TMCY0552</strain>
    </source>
</reference>
<keyword evidence="1" id="KW-1133">Transmembrane helix</keyword>
<feature type="chain" id="PRO_5045461431" evidence="2">
    <location>
        <begin position="27"/>
        <end position="135"/>
    </location>
</feature>
<feature type="transmembrane region" description="Helical" evidence="1">
    <location>
        <begin position="42"/>
        <end position="59"/>
    </location>
</feature>
<dbReference type="EMBL" id="WHOS01000002">
    <property type="protein sequence ID" value="NUA98005.1"/>
    <property type="molecule type" value="Genomic_DNA"/>
</dbReference>
<keyword evidence="1" id="KW-0472">Membrane</keyword>
<keyword evidence="1" id="KW-0812">Transmembrane</keyword>
<dbReference type="SUPFAM" id="SSF81442">
    <property type="entry name" value="Cytochrome c oxidase subunit I-like"/>
    <property type="match status" value="1"/>
</dbReference>